<organism evidence="3 4">
    <name type="scientific">Brevundimonas abyssalis TAR-001</name>
    <dbReference type="NCBI Taxonomy" id="1391729"/>
    <lineage>
        <taxon>Bacteria</taxon>
        <taxon>Pseudomonadati</taxon>
        <taxon>Pseudomonadota</taxon>
        <taxon>Alphaproteobacteria</taxon>
        <taxon>Caulobacterales</taxon>
        <taxon>Caulobacteraceae</taxon>
        <taxon>Brevundimonas</taxon>
    </lineage>
</organism>
<name>A0A8E0NA42_9CAUL</name>
<accession>A0A8E0NA42</accession>
<keyword evidence="1" id="KW-0732">Signal</keyword>
<dbReference type="InterPro" id="IPR013658">
    <property type="entry name" value="SGL"/>
</dbReference>
<dbReference type="EMBL" id="BATC01000002">
    <property type="protein sequence ID" value="GAD57871.1"/>
    <property type="molecule type" value="Genomic_DNA"/>
</dbReference>
<dbReference type="InterPro" id="IPR011042">
    <property type="entry name" value="6-blade_b-propeller_TolB-like"/>
</dbReference>
<gene>
    <name evidence="3" type="ORF">MBEBAB_0121</name>
</gene>
<dbReference type="Gene3D" id="2.120.10.30">
    <property type="entry name" value="TolB, C-terminal domain"/>
    <property type="match status" value="1"/>
</dbReference>
<evidence type="ECO:0000313" key="3">
    <source>
        <dbReference type="EMBL" id="GAD57871.1"/>
    </source>
</evidence>
<feature type="domain" description="SMP-30/Gluconolactonase/LRE-like region" evidence="2">
    <location>
        <begin position="83"/>
        <end position="249"/>
    </location>
</feature>
<dbReference type="SUPFAM" id="SSF63829">
    <property type="entry name" value="Calcium-dependent phosphotriesterase"/>
    <property type="match status" value="1"/>
</dbReference>
<proteinExistence type="predicted"/>
<feature type="chain" id="PRO_5034261194" evidence="1">
    <location>
        <begin position="22"/>
        <end position="287"/>
    </location>
</feature>
<keyword evidence="4" id="KW-1185">Reference proteome</keyword>
<dbReference type="OrthoDB" id="30052at2"/>
<evidence type="ECO:0000313" key="4">
    <source>
        <dbReference type="Proteomes" id="UP000016569"/>
    </source>
</evidence>
<comment type="caution">
    <text evidence="3">The sequence shown here is derived from an EMBL/GenBank/DDBJ whole genome shotgun (WGS) entry which is preliminary data.</text>
</comment>
<evidence type="ECO:0000256" key="1">
    <source>
        <dbReference type="SAM" id="SignalP"/>
    </source>
</evidence>
<dbReference type="RefSeq" id="WP_021695967.1">
    <property type="nucleotide sequence ID" value="NZ_BATC01000002.1"/>
</dbReference>
<dbReference type="Pfam" id="PF08450">
    <property type="entry name" value="SGL"/>
    <property type="match status" value="1"/>
</dbReference>
<reference evidence="4" key="1">
    <citation type="journal article" date="2013" name="Genome Announc.">
        <title>Draft Genome Sequence of the Dimorphic Prosthecate Bacterium Brevundimonas abyssalis TAR-001T.</title>
        <authorList>
            <person name="Tsubouchi T."/>
            <person name="Nishi S."/>
            <person name="Usui K."/>
            <person name="Shimane Y."/>
            <person name="Takaki Y."/>
            <person name="Maruyama T."/>
            <person name="Hatada Y."/>
        </authorList>
    </citation>
    <scope>NUCLEOTIDE SEQUENCE [LARGE SCALE GENOMIC DNA]</scope>
    <source>
        <strain evidence="4">TAR-001</strain>
    </source>
</reference>
<dbReference type="AlphaFoldDB" id="A0A8E0NA42"/>
<sequence>MKTLARLALPTALAFAAPAAAQQVIADVGFQNSEAVRYDAAEDRYIVANLGPRGPGNDGFVSLVSPEGAVLELKWIEGGVDGLSLHEPLGLFIRGDEIHVADQRAIRIFDRRTGAPLRSIDVPDAVRLNDLYVTEAGVAYVTDSGTDTDPGALYRIQPDGTVEAFVARSADLHRVNGVAVTAEGLVVHGGLLSDVLTFRDAQTGAVVRELTLPTGRIDGIVPLADGGLLVASQNGHNVYHVSAGGEARAVAADIPVPAAIGYDTRRGRLLVPQIVASSVTIFEIEVD</sequence>
<protein>
    <submittedName>
        <fullName evidence="3">Periplasmic ATP/GTP-binding protein</fullName>
    </submittedName>
</protein>
<dbReference type="Proteomes" id="UP000016569">
    <property type="component" value="Unassembled WGS sequence"/>
</dbReference>
<feature type="signal peptide" evidence="1">
    <location>
        <begin position="1"/>
        <end position="21"/>
    </location>
</feature>
<evidence type="ECO:0000259" key="2">
    <source>
        <dbReference type="Pfam" id="PF08450"/>
    </source>
</evidence>